<evidence type="ECO:0000313" key="3">
    <source>
        <dbReference type="Proteomes" id="UP000018852"/>
    </source>
</evidence>
<evidence type="ECO:0000256" key="1">
    <source>
        <dbReference type="SAM" id="MobiDB-lite"/>
    </source>
</evidence>
<dbReference type="AlphaFoldDB" id="W1VFJ5"/>
<gene>
    <name evidence="2" type="ORF">Q605_AUC00812G0003</name>
</gene>
<sequence>MVRVVGRDRGEVVLRGHRQHQGRTPATDRRHDLPYQPVPLSHVPVSEAVEEDDLADPQARRCRLLLGLTDLGHVLLPLSLVAAGIARGHHEQADLRTLPHEAVDRGAGTDVSIVWVGIDAQDPVVSQGLSH</sequence>
<feature type="compositionally biased region" description="Basic and acidic residues" evidence="1">
    <location>
        <begin position="1"/>
        <end position="14"/>
    </location>
</feature>
<reference evidence="2 3" key="1">
    <citation type="submission" date="2013-12" db="EMBL/GenBank/DDBJ databases">
        <title>A Varibaculum cambriense genome reconstructed from a premature infant gut community with otherwise low bacterial novelty that shifts toward anaerobic metabolism during the third week of life.</title>
        <authorList>
            <person name="Brown C.T."/>
            <person name="Sharon I."/>
            <person name="Thomas B.C."/>
            <person name="Castelle C.J."/>
            <person name="Morowitz M.J."/>
            <person name="Banfield J.F."/>
        </authorList>
    </citation>
    <scope>NUCLEOTIDE SEQUENCE [LARGE SCALE GENOMIC DNA]</scope>
    <source>
        <strain evidence="3">DORA_12</strain>
    </source>
</reference>
<comment type="caution">
    <text evidence="2">The sequence shown here is derived from an EMBL/GenBank/DDBJ whole genome shotgun (WGS) entry which is preliminary data.</text>
</comment>
<dbReference type="EMBL" id="AZLV01000812">
    <property type="protein sequence ID" value="ETJ03640.1"/>
    <property type="molecule type" value="Genomic_DNA"/>
</dbReference>
<proteinExistence type="predicted"/>
<organism evidence="2 3">
    <name type="scientific">Actinomyces urogenitalis DORA_12</name>
    <dbReference type="NCBI Taxonomy" id="1403939"/>
    <lineage>
        <taxon>Bacteria</taxon>
        <taxon>Bacillati</taxon>
        <taxon>Actinomycetota</taxon>
        <taxon>Actinomycetes</taxon>
        <taxon>Actinomycetales</taxon>
        <taxon>Actinomycetaceae</taxon>
        <taxon>Actinomyces</taxon>
    </lineage>
</organism>
<accession>W1VFJ5</accession>
<evidence type="ECO:0000313" key="2">
    <source>
        <dbReference type="EMBL" id="ETJ03640.1"/>
    </source>
</evidence>
<dbReference type="Proteomes" id="UP000018852">
    <property type="component" value="Unassembled WGS sequence"/>
</dbReference>
<feature type="region of interest" description="Disordered" evidence="1">
    <location>
        <begin position="1"/>
        <end position="33"/>
    </location>
</feature>
<name>W1VFJ5_9ACTO</name>
<protein>
    <submittedName>
        <fullName evidence="2">Uncharacterized protein</fullName>
    </submittedName>
</protein>